<organism evidence="3 4">
    <name type="scientific">Platanthera zijinensis</name>
    <dbReference type="NCBI Taxonomy" id="2320716"/>
    <lineage>
        <taxon>Eukaryota</taxon>
        <taxon>Viridiplantae</taxon>
        <taxon>Streptophyta</taxon>
        <taxon>Embryophyta</taxon>
        <taxon>Tracheophyta</taxon>
        <taxon>Spermatophyta</taxon>
        <taxon>Magnoliopsida</taxon>
        <taxon>Liliopsida</taxon>
        <taxon>Asparagales</taxon>
        <taxon>Orchidaceae</taxon>
        <taxon>Orchidoideae</taxon>
        <taxon>Orchideae</taxon>
        <taxon>Orchidinae</taxon>
        <taxon>Platanthera</taxon>
    </lineage>
</organism>
<protein>
    <recommendedName>
        <fullName evidence="2">Hydroxymethylglutaryl-coenzyme A synthase C-terminal domain-containing protein</fullName>
    </recommendedName>
</protein>
<feature type="domain" description="Hydroxymethylglutaryl-coenzyme A synthase C-terminal" evidence="2">
    <location>
        <begin position="1"/>
        <end position="58"/>
    </location>
</feature>
<dbReference type="PANTHER" id="PTHR43323">
    <property type="entry name" value="3-HYDROXY-3-METHYLGLUTARYL COENZYME A SYNTHASE"/>
    <property type="match status" value="1"/>
</dbReference>
<keyword evidence="1" id="KW-0808">Transferase</keyword>
<dbReference type="Pfam" id="PF08540">
    <property type="entry name" value="HMG_CoA_synt_C"/>
    <property type="match status" value="1"/>
</dbReference>
<proteinExistence type="predicted"/>
<dbReference type="SUPFAM" id="SSF53901">
    <property type="entry name" value="Thiolase-like"/>
    <property type="match status" value="1"/>
</dbReference>
<evidence type="ECO:0000259" key="2">
    <source>
        <dbReference type="Pfam" id="PF08540"/>
    </source>
</evidence>
<dbReference type="EMBL" id="JBBWWQ010000016">
    <property type="protein sequence ID" value="KAK8926372.1"/>
    <property type="molecule type" value="Genomic_DNA"/>
</dbReference>
<dbReference type="GO" id="GO:0004421">
    <property type="term" value="F:hydroxymethylglutaryl-CoA synthase activity"/>
    <property type="evidence" value="ECO:0007669"/>
    <property type="project" value="InterPro"/>
</dbReference>
<dbReference type="PANTHER" id="PTHR43323:SF2">
    <property type="entry name" value="HYDROXYMETHYLGLUTARYL-COA SYNTHASE"/>
    <property type="match status" value="1"/>
</dbReference>
<dbReference type="AlphaFoldDB" id="A0AAP0FZ58"/>
<dbReference type="Gene3D" id="3.40.47.10">
    <property type="match status" value="1"/>
</dbReference>
<accession>A0AAP0FZ58</accession>
<reference evidence="3 4" key="1">
    <citation type="journal article" date="2022" name="Nat. Plants">
        <title>Genomes of leafy and leafless Platanthera orchids illuminate the evolution of mycoheterotrophy.</title>
        <authorList>
            <person name="Li M.H."/>
            <person name="Liu K.W."/>
            <person name="Li Z."/>
            <person name="Lu H.C."/>
            <person name="Ye Q.L."/>
            <person name="Zhang D."/>
            <person name="Wang J.Y."/>
            <person name="Li Y.F."/>
            <person name="Zhong Z.M."/>
            <person name="Liu X."/>
            <person name="Yu X."/>
            <person name="Liu D.K."/>
            <person name="Tu X.D."/>
            <person name="Liu B."/>
            <person name="Hao Y."/>
            <person name="Liao X.Y."/>
            <person name="Jiang Y.T."/>
            <person name="Sun W.H."/>
            <person name="Chen J."/>
            <person name="Chen Y.Q."/>
            <person name="Ai Y."/>
            <person name="Zhai J.W."/>
            <person name="Wu S.S."/>
            <person name="Zhou Z."/>
            <person name="Hsiao Y.Y."/>
            <person name="Wu W.L."/>
            <person name="Chen Y.Y."/>
            <person name="Lin Y.F."/>
            <person name="Hsu J.L."/>
            <person name="Li C.Y."/>
            <person name="Wang Z.W."/>
            <person name="Zhao X."/>
            <person name="Zhong W.Y."/>
            <person name="Ma X.K."/>
            <person name="Ma L."/>
            <person name="Huang J."/>
            <person name="Chen G.Z."/>
            <person name="Huang M.Z."/>
            <person name="Huang L."/>
            <person name="Peng D.H."/>
            <person name="Luo Y.B."/>
            <person name="Zou S.Q."/>
            <person name="Chen S.P."/>
            <person name="Lan S."/>
            <person name="Tsai W.C."/>
            <person name="Van de Peer Y."/>
            <person name="Liu Z.J."/>
        </authorList>
    </citation>
    <scope>NUCLEOTIDE SEQUENCE [LARGE SCALE GENOMIC DNA]</scope>
    <source>
        <strain evidence="3">Lor287</strain>
    </source>
</reference>
<dbReference type="InterPro" id="IPR016039">
    <property type="entry name" value="Thiolase-like"/>
</dbReference>
<sequence>MYTTSLYVALASVIHSKHDTLDGEHIVMFSYGSGLASTMFYFKIQDGQQPFSLSNLLKVPAAFKI</sequence>
<comment type="caution">
    <text evidence="3">The sequence shown here is derived from an EMBL/GenBank/DDBJ whole genome shotgun (WGS) entry which is preliminary data.</text>
</comment>
<dbReference type="GO" id="GO:0006084">
    <property type="term" value="P:acetyl-CoA metabolic process"/>
    <property type="evidence" value="ECO:0007669"/>
    <property type="project" value="InterPro"/>
</dbReference>
<evidence type="ECO:0000256" key="1">
    <source>
        <dbReference type="ARBA" id="ARBA00022679"/>
    </source>
</evidence>
<dbReference type="GO" id="GO:0010142">
    <property type="term" value="P:farnesyl diphosphate biosynthetic process, mevalonate pathway"/>
    <property type="evidence" value="ECO:0007669"/>
    <property type="project" value="InterPro"/>
</dbReference>
<dbReference type="Proteomes" id="UP001418222">
    <property type="component" value="Unassembled WGS sequence"/>
</dbReference>
<keyword evidence="4" id="KW-1185">Reference proteome</keyword>
<evidence type="ECO:0000313" key="3">
    <source>
        <dbReference type="EMBL" id="KAK8926372.1"/>
    </source>
</evidence>
<gene>
    <name evidence="3" type="ORF">KSP39_PZI018424</name>
</gene>
<name>A0AAP0FZ58_9ASPA</name>
<dbReference type="InterPro" id="IPR013746">
    <property type="entry name" value="HMG_CoA_synt_C_dom"/>
</dbReference>
<evidence type="ECO:0000313" key="4">
    <source>
        <dbReference type="Proteomes" id="UP001418222"/>
    </source>
</evidence>